<accession>A0A135LHT4</accession>
<dbReference type="Proteomes" id="UP000070168">
    <property type="component" value="Unassembled WGS sequence"/>
</dbReference>
<reference evidence="1 2" key="1">
    <citation type="journal article" date="2016" name="BMC Genomics">
        <title>Genome sequencing and secondary metabolism of the postharvest pathogen Penicillium griseofulvum.</title>
        <authorList>
            <person name="Banani H."/>
            <person name="Marcet-Houben M."/>
            <person name="Ballester A.R."/>
            <person name="Abbruscato P."/>
            <person name="Gonzalez-Candelas L."/>
            <person name="Gabaldon T."/>
            <person name="Spadaro D."/>
        </authorList>
    </citation>
    <scope>NUCLEOTIDE SEQUENCE [LARGE SCALE GENOMIC DNA]</scope>
    <source>
        <strain evidence="1 2">PG3</strain>
    </source>
</reference>
<dbReference type="GeneID" id="63705406"/>
<dbReference type="AlphaFoldDB" id="A0A135LHT4"/>
<proteinExistence type="predicted"/>
<sequence length="153" mass="17594">METRNLSEPQLPQGARSLKMQGNMQLTFIHDKEDIRWLSAKNAARHRHSIFTDVERRDMTLQIVSSVPNQNPDQAITDLERFDSDTSCSEPFALFRGPFGAFRWSQPPPLDLLPSGTDDHPASPTDWFEQLEELARDEDFPFRRVQSTAISEH</sequence>
<name>A0A135LHT4_PENPA</name>
<dbReference type="EMBL" id="LHQR01000065">
    <property type="protein sequence ID" value="KXG48523.1"/>
    <property type="molecule type" value="Genomic_DNA"/>
</dbReference>
<dbReference type="OrthoDB" id="3477330at2759"/>
<gene>
    <name evidence="1" type="ORF">PGRI_023930</name>
</gene>
<organism evidence="1 2">
    <name type="scientific">Penicillium patulum</name>
    <name type="common">Penicillium griseofulvum</name>
    <dbReference type="NCBI Taxonomy" id="5078"/>
    <lineage>
        <taxon>Eukaryota</taxon>
        <taxon>Fungi</taxon>
        <taxon>Dikarya</taxon>
        <taxon>Ascomycota</taxon>
        <taxon>Pezizomycotina</taxon>
        <taxon>Eurotiomycetes</taxon>
        <taxon>Eurotiomycetidae</taxon>
        <taxon>Eurotiales</taxon>
        <taxon>Aspergillaceae</taxon>
        <taxon>Penicillium</taxon>
    </lineage>
</organism>
<dbReference type="RefSeq" id="XP_040647059.1">
    <property type="nucleotide sequence ID" value="XM_040790106.1"/>
</dbReference>
<evidence type="ECO:0000313" key="2">
    <source>
        <dbReference type="Proteomes" id="UP000070168"/>
    </source>
</evidence>
<keyword evidence="2" id="KW-1185">Reference proteome</keyword>
<evidence type="ECO:0000313" key="1">
    <source>
        <dbReference type="EMBL" id="KXG48523.1"/>
    </source>
</evidence>
<comment type="caution">
    <text evidence="1">The sequence shown here is derived from an EMBL/GenBank/DDBJ whole genome shotgun (WGS) entry which is preliminary data.</text>
</comment>
<protein>
    <submittedName>
        <fullName evidence="1">Uncharacterized protein</fullName>
    </submittedName>
</protein>